<evidence type="ECO:0000313" key="2">
    <source>
        <dbReference type="EMBL" id="TLI70985.1"/>
    </source>
</evidence>
<keyword evidence="1" id="KW-1133">Transmembrane helix</keyword>
<feature type="transmembrane region" description="Helical" evidence="1">
    <location>
        <begin position="20"/>
        <end position="37"/>
    </location>
</feature>
<dbReference type="InterPro" id="IPR021318">
    <property type="entry name" value="DUF2919"/>
</dbReference>
<organism evidence="2 3">
    <name type="scientific">Escherichia coli O25b:H4</name>
    <dbReference type="NCBI Taxonomy" id="941280"/>
    <lineage>
        <taxon>Bacteria</taxon>
        <taxon>Pseudomonadati</taxon>
        <taxon>Pseudomonadota</taxon>
        <taxon>Gammaproteobacteria</taxon>
        <taxon>Enterobacterales</taxon>
        <taxon>Enterobacteriaceae</taxon>
        <taxon>Escherichia</taxon>
    </lineage>
</organism>
<comment type="caution">
    <text evidence="2">The sequence shown here is derived from an EMBL/GenBank/DDBJ whole genome shotgun (WGS) entry which is preliminary data.</text>
</comment>
<keyword evidence="1" id="KW-0472">Membrane</keyword>
<evidence type="ECO:0000256" key="1">
    <source>
        <dbReference type="SAM" id="Phobius"/>
    </source>
</evidence>
<evidence type="ECO:0000313" key="3">
    <source>
        <dbReference type="Proteomes" id="UP000309847"/>
    </source>
</evidence>
<feature type="transmembrane region" description="Helical" evidence="1">
    <location>
        <begin position="84"/>
        <end position="106"/>
    </location>
</feature>
<reference evidence="2 3" key="1">
    <citation type="submission" date="2019-01" db="EMBL/GenBank/DDBJ databases">
        <title>Genome and plasmid diversity of ESBL producing Escherichia coli ST131 tracking phylogenetic trajectories with Bayesian inference.</title>
        <authorList>
            <person name="Ny S."/>
        </authorList>
    </citation>
    <scope>NUCLEOTIDE SEQUENCE [LARGE SCALE GENOMIC DNA]</scope>
    <source>
        <strain evidence="2 3">C0101-PB_2013</strain>
    </source>
</reference>
<accession>A0A7I0L1W1</accession>
<feature type="transmembrane region" description="Helical" evidence="1">
    <location>
        <begin position="58"/>
        <end position="78"/>
    </location>
</feature>
<dbReference type="EMBL" id="SEWA01000002">
    <property type="protein sequence ID" value="TLI70985.1"/>
    <property type="molecule type" value="Genomic_DNA"/>
</dbReference>
<dbReference type="Proteomes" id="UP000309847">
    <property type="component" value="Unassembled WGS sequence"/>
</dbReference>
<name>A0A7I0L1W1_ECO25</name>
<sequence length="164" mass="19127">MRAWRVEDFDSHGNLRVRRGMWLALFLLAHPWWLLAFETSVEQGEGRILSALYLTSEMLTVGLACSVSVFIFLFIYPFRHDVRFLMATVYTLVLMSCAGMMVRACIQMYHTVGMHDELLWLSMCFLTLGCLIEVWPDKRNREIFYSGITTEWRMTGGRDAEHSE</sequence>
<keyword evidence="1" id="KW-0812">Transmembrane</keyword>
<protein>
    <submittedName>
        <fullName evidence="2">DUF2919 family protein</fullName>
    </submittedName>
</protein>
<dbReference type="AlphaFoldDB" id="A0A7I0L1W1"/>
<gene>
    <name evidence="2" type="ORF">EWT59_00745</name>
</gene>
<proteinExistence type="predicted"/>
<dbReference type="Pfam" id="PF11143">
    <property type="entry name" value="DUF2919"/>
    <property type="match status" value="1"/>
</dbReference>
<feature type="transmembrane region" description="Helical" evidence="1">
    <location>
        <begin position="118"/>
        <end position="136"/>
    </location>
</feature>
<dbReference type="RefSeq" id="WP_001385975.1">
    <property type="nucleotide sequence ID" value="NZ_SEWA01000002.1"/>
</dbReference>